<dbReference type="PROSITE" id="PS51194">
    <property type="entry name" value="HELICASE_CTER"/>
    <property type="match status" value="1"/>
</dbReference>
<name>A0ABQ2F7T0_9MICO</name>
<evidence type="ECO:0000259" key="4">
    <source>
        <dbReference type="PROSITE" id="PS51192"/>
    </source>
</evidence>
<keyword evidence="2" id="KW-0863">Zinc-finger</keyword>
<organism evidence="6 7">
    <name type="scientific">Ornithinimicrobium pekingense</name>
    <dbReference type="NCBI Taxonomy" id="384677"/>
    <lineage>
        <taxon>Bacteria</taxon>
        <taxon>Bacillati</taxon>
        <taxon>Actinomycetota</taxon>
        <taxon>Actinomycetes</taxon>
        <taxon>Micrococcales</taxon>
        <taxon>Ornithinimicrobiaceae</taxon>
        <taxon>Ornithinimicrobium</taxon>
    </lineage>
</organism>
<feature type="domain" description="Helicase ATP-binding" evidence="4">
    <location>
        <begin position="597"/>
        <end position="761"/>
    </location>
</feature>
<proteinExistence type="predicted"/>
<accession>A0ABQ2F7T0</accession>
<protein>
    <submittedName>
        <fullName evidence="6">DNA helicase</fullName>
    </submittedName>
</protein>
<dbReference type="PANTHER" id="PTHR10799">
    <property type="entry name" value="SNF2/RAD54 HELICASE FAMILY"/>
    <property type="match status" value="1"/>
</dbReference>
<keyword evidence="2" id="KW-0479">Metal-binding</keyword>
<keyword evidence="1" id="KW-0378">Hydrolase</keyword>
<dbReference type="PROSITE" id="PS51192">
    <property type="entry name" value="HELICASE_ATP_BIND_1"/>
    <property type="match status" value="1"/>
</dbReference>
<dbReference type="InterPro" id="IPR007527">
    <property type="entry name" value="Znf_SWIM"/>
</dbReference>
<dbReference type="GO" id="GO:0004386">
    <property type="term" value="F:helicase activity"/>
    <property type="evidence" value="ECO:0007669"/>
    <property type="project" value="UniProtKB-KW"/>
</dbReference>
<dbReference type="CDD" id="cd18793">
    <property type="entry name" value="SF2_C_SNF"/>
    <property type="match status" value="1"/>
</dbReference>
<dbReference type="SMART" id="SM00487">
    <property type="entry name" value="DEXDc"/>
    <property type="match status" value="1"/>
</dbReference>
<gene>
    <name evidence="6" type="ORF">GCM10011509_17700</name>
</gene>
<evidence type="ECO:0000313" key="7">
    <source>
        <dbReference type="Proteomes" id="UP000662111"/>
    </source>
</evidence>
<evidence type="ECO:0000256" key="1">
    <source>
        <dbReference type="ARBA" id="ARBA00022801"/>
    </source>
</evidence>
<dbReference type="Gene3D" id="3.40.50.10810">
    <property type="entry name" value="Tandem AAA-ATPase domain"/>
    <property type="match status" value="1"/>
</dbReference>
<dbReference type="InterPro" id="IPR000330">
    <property type="entry name" value="SNF2_N"/>
</dbReference>
<comment type="caution">
    <text evidence="6">The sequence shown here is derived from an EMBL/GenBank/DDBJ whole genome shotgun (WGS) entry which is preliminary data.</text>
</comment>
<evidence type="ECO:0000313" key="6">
    <source>
        <dbReference type="EMBL" id="GGK69739.1"/>
    </source>
</evidence>
<dbReference type="PROSITE" id="PS50966">
    <property type="entry name" value="ZF_SWIM"/>
    <property type="match status" value="1"/>
</dbReference>
<evidence type="ECO:0000256" key="2">
    <source>
        <dbReference type="PROSITE-ProRule" id="PRU00325"/>
    </source>
</evidence>
<dbReference type="InterPro" id="IPR027417">
    <property type="entry name" value="P-loop_NTPase"/>
</dbReference>
<keyword evidence="6" id="KW-0347">Helicase</keyword>
<evidence type="ECO:0000259" key="3">
    <source>
        <dbReference type="PROSITE" id="PS50966"/>
    </source>
</evidence>
<dbReference type="Pfam" id="PF00176">
    <property type="entry name" value="SNF2-rel_dom"/>
    <property type="match status" value="1"/>
</dbReference>
<feature type="domain" description="Helicase C-terminal" evidence="5">
    <location>
        <begin position="886"/>
        <end position="1048"/>
    </location>
</feature>
<keyword evidence="6" id="KW-0067">ATP-binding</keyword>
<keyword evidence="7" id="KW-1185">Reference proteome</keyword>
<dbReference type="EMBL" id="BMLB01000003">
    <property type="protein sequence ID" value="GGK69739.1"/>
    <property type="molecule type" value="Genomic_DNA"/>
</dbReference>
<dbReference type="Proteomes" id="UP000662111">
    <property type="component" value="Unassembled WGS sequence"/>
</dbReference>
<keyword evidence="2" id="KW-0862">Zinc</keyword>
<dbReference type="RefSeq" id="WP_022921371.1">
    <property type="nucleotide sequence ID" value="NZ_BMLB01000003.1"/>
</dbReference>
<keyword evidence="6" id="KW-0547">Nucleotide-binding</keyword>
<sequence length="1048" mass="113583">MAGSGRQLYQTIVRRLGDEGSDWVGRCSCPVSVDCKHAAAVVLAAQERLGAAGGDGTPGWEAALAPLVRSVASAPTTGRPPAQLGLEVGVRRGLPSRGESLVVLLRPLRQGRSGRWVRTGVRWRDLSSPWASPDVEPAQRAVLAQLHAAAQGPSSYHLYGSADLPLGEAGPLVWHLLRRCADVGVELVAGDGVGSVALAGAEVEVVIDLARGDDGGLTLAPRLVPVVDDEGDEPVVVPTASSLHLVGRPPHGLASLGHDGHLVLHPLRTMLTDAVVPLVERGEPVRVPPEDVERFLTLYYPGISRQLGLSSVDGSVPGVERSRPRLRLEVTPEAGHVLRLAWSFRYSVPSATGGTVSATVPLERGPQDPPRDHAAEDEAVAGAVPLLHSLPALVDDRGRTPRPYPRTRLTGHRTARFVAAVLPRLEASEHVEVQVLGDLATYGEAAEAPVVTLETSEGEAQDWFDLHVTVTVDGQAVPFEELFAALARGDEVMLLDSGTWFPLDAPELHQLRRLIDEARELDDRTGPEGTVRLTPYQAGLWEELVRLGVPGRQSERWQRSVDSLLALGDADRGTVAAPEGLEAQLRPYQLEGYRWLSALWDAGLGGVLADDMGLGKTLQALATVVRGEARGDLAEGPVLVVAPTTVVATWAEEAQRFAPGLRVATVTATQRRRGTDLATAVGGADLVVTSYTLLRLEAEHYRALPWAALFLDEAQFVKNHRSATYQAVRRVGAVRSFVITGTPLENSLMDLWSMLSLAAPGLFPRPETFTQRYRRPIEAGGAPEELDRLRRRVRPFMLRRTKAEVATELPAKTEQTLHVELHPAHRRVYDRHLNRERQRVLGLLQDMDKNRMAIFRALTALRQLALDPALVSEEHVGLATSAKVAALVQQLQELASEGHRALVFSSFTGFLALVRAALEHAGLTYSYLDGRTRDRAARVAAFREGDDPVFLISLKAGGFGLTLTEADYVFVLDPWWNPAAEAQAVDRTHRIGQTRPVNVYRMVSTGTIEEKVVALQERKRQLFATVVDSGELGSGTITAEDIRGLLAD</sequence>
<dbReference type="InterPro" id="IPR038718">
    <property type="entry name" value="SNF2-like_sf"/>
</dbReference>
<dbReference type="InterPro" id="IPR049730">
    <property type="entry name" value="SNF2/RAD54-like_C"/>
</dbReference>
<reference evidence="7" key="1">
    <citation type="journal article" date="2019" name="Int. J. Syst. Evol. Microbiol.">
        <title>The Global Catalogue of Microorganisms (GCM) 10K type strain sequencing project: providing services to taxonomists for standard genome sequencing and annotation.</title>
        <authorList>
            <consortium name="The Broad Institute Genomics Platform"/>
            <consortium name="The Broad Institute Genome Sequencing Center for Infectious Disease"/>
            <person name="Wu L."/>
            <person name="Ma J."/>
        </authorList>
    </citation>
    <scope>NUCLEOTIDE SEQUENCE [LARGE SCALE GENOMIC DNA]</scope>
    <source>
        <strain evidence="7">CGMCC 1.5362</strain>
    </source>
</reference>
<dbReference type="Gene3D" id="3.40.50.300">
    <property type="entry name" value="P-loop containing nucleotide triphosphate hydrolases"/>
    <property type="match status" value="1"/>
</dbReference>
<dbReference type="InterPro" id="IPR014001">
    <property type="entry name" value="Helicase_ATP-bd"/>
</dbReference>
<dbReference type="Pfam" id="PF00271">
    <property type="entry name" value="Helicase_C"/>
    <property type="match status" value="1"/>
</dbReference>
<feature type="domain" description="SWIM-type" evidence="3">
    <location>
        <begin position="9"/>
        <end position="46"/>
    </location>
</feature>
<evidence type="ECO:0000259" key="5">
    <source>
        <dbReference type="PROSITE" id="PS51194"/>
    </source>
</evidence>
<dbReference type="InterPro" id="IPR001650">
    <property type="entry name" value="Helicase_C-like"/>
</dbReference>
<dbReference type="SUPFAM" id="SSF52540">
    <property type="entry name" value="P-loop containing nucleoside triphosphate hydrolases"/>
    <property type="match status" value="2"/>
</dbReference>
<dbReference type="SMART" id="SM00490">
    <property type="entry name" value="HELICc"/>
    <property type="match status" value="1"/>
</dbReference>